<evidence type="ECO:0000256" key="1">
    <source>
        <dbReference type="SAM" id="SignalP"/>
    </source>
</evidence>
<sequence length="49" mass="5473">MVCFQVSILLTVCLTVKFSSLLQEEHIVCSEAFCRAEIGADRIDQILSL</sequence>
<comment type="caution">
    <text evidence="2">The sequence shown here is derived from an EMBL/GenBank/DDBJ whole genome shotgun (WGS) entry which is preliminary data.</text>
</comment>
<organism evidence="2 3">
    <name type="scientific">Ceratodon purpureus</name>
    <name type="common">Fire moss</name>
    <name type="synonym">Dicranum purpureum</name>
    <dbReference type="NCBI Taxonomy" id="3225"/>
    <lineage>
        <taxon>Eukaryota</taxon>
        <taxon>Viridiplantae</taxon>
        <taxon>Streptophyta</taxon>
        <taxon>Embryophyta</taxon>
        <taxon>Bryophyta</taxon>
        <taxon>Bryophytina</taxon>
        <taxon>Bryopsida</taxon>
        <taxon>Dicranidae</taxon>
        <taxon>Pseudoditrichales</taxon>
        <taxon>Ditrichaceae</taxon>
        <taxon>Ceratodon</taxon>
    </lineage>
</organism>
<reference evidence="2" key="1">
    <citation type="submission" date="2020-06" db="EMBL/GenBank/DDBJ databases">
        <title>WGS assembly of Ceratodon purpureus strain R40.</title>
        <authorList>
            <person name="Carey S.B."/>
            <person name="Jenkins J."/>
            <person name="Shu S."/>
            <person name="Lovell J.T."/>
            <person name="Sreedasyam A."/>
            <person name="Maumus F."/>
            <person name="Tiley G.P."/>
            <person name="Fernandez-Pozo N."/>
            <person name="Barry K."/>
            <person name="Chen C."/>
            <person name="Wang M."/>
            <person name="Lipzen A."/>
            <person name="Daum C."/>
            <person name="Saski C.A."/>
            <person name="Payton A.C."/>
            <person name="Mcbreen J.C."/>
            <person name="Conrad R.E."/>
            <person name="Kollar L.M."/>
            <person name="Olsson S."/>
            <person name="Huttunen S."/>
            <person name="Landis J.B."/>
            <person name="Wickett N.J."/>
            <person name="Johnson M.G."/>
            <person name="Rensing S.A."/>
            <person name="Grimwood J."/>
            <person name="Schmutz J."/>
            <person name="Mcdaniel S.F."/>
        </authorList>
    </citation>
    <scope>NUCLEOTIDE SEQUENCE</scope>
    <source>
        <strain evidence="2">R40</strain>
    </source>
</reference>
<dbReference type="Proteomes" id="UP000822688">
    <property type="component" value="Chromosome 4"/>
</dbReference>
<protein>
    <submittedName>
        <fullName evidence="2">Uncharacterized protein</fullName>
    </submittedName>
</protein>
<proteinExistence type="predicted"/>
<dbReference type="AlphaFoldDB" id="A0A8T0I5E9"/>
<evidence type="ECO:0000313" key="2">
    <source>
        <dbReference type="EMBL" id="KAG0578189.1"/>
    </source>
</evidence>
<keyword evidence="3" id="KW-1185">Reference proteome</keyword>
<evidence type="ECO:0000313" key="3">
    <source>
        <dbReference type="Proteomes" id="UP000822688"/>
    </source>
</evidence>
<accession>A0A8T0I5E9</accession>
<gene>
    <name evidence="2" type="ORF">KC19_4G004300</name>
</gene>
<dbReference type="EMBL" id="CM026424">
    <property type="protein sequence ID" value="KAG0578189.1"/>
    <property type="molecule type" value="Genomic_DNA"/>
</dbReference>
<feature type="chain" id="PRO_5035741772" evidence="1">
    <location>
        <begin position="16"/>
        <end position="49"/>
    </location>
</feature>
<feature type="signal peptide" evidence="1">
    <location>
        <begin position="1"/>
        <end position="15"/>
    </location>
</feature>
<keyword evidence="1" id="KW-0732">Signal</keyword>
<name>A0A8T0I5E9_CERPU</name>